<accession>A0ABD6EY40</accession>
<reference evidence="1 2" key="1">
    <citation type="submission" date="2024-08" db="EMBL/GenBank/DDBJ databases">
        <title>Gnathostoma spinigerum genome.</title>
        <authorList>
            <person name="Gonzalez-Bertolin B."/>
            <person name="Monzon S."/>
            <person name="Zaballos A."/>
            <person name="Jimenez P."/>
            <person name="Dekumyoy P."/>
            <person name="Varona S."/>
            <person name="Cuesta I."/>
            <person name="Sumanam S."/>
            <person name="Adisakwattana P."/>
            <person name="Gasser R.B."/>
            <person name="Hernandez-Gonzalez A."/>
            <person name="Young N.D."/>
            <person name="Perteguer M.J."/>
        </authorList>
    </citation>
    <scope>NUCLEOTIDE SEQUENCE [LARGE SCALE GENOMIC DNA]</scope>
    <source>
        <strain evidence="1">AL3</strain>
        <tissue evidence="1">Liver</tissue>
    </source>
</reference>
<organism evidence="1 2">
    <name type="scientific">Gnathostoma spinigerum</name>
    <dbReference type="NCBI Taxonomy" id="75299"/>
    <lineage>
        <taxon>Eukaryota</taxon>
        <taxon>Metazoa</taxon>
        <taxon>Ecdysozoa</taxon>
        <taxon>Nematoda</taxon>
        <taxon>Chromadorea</taxon>
        <taxon>Rhabditida</taxon>
        <taxon>Spirurina</taxon>
        <taxon>Gnathostomatomorpha</taxon>
        <taxon>Gnathostomatoidea</taxon>
        <taxon>Gnathostomatidae</taxon>
        <taxon>Gnathostoma</taxon>
    </lineage>
</organism>
<name>A0ABD6EY40_9BILA</name>
<proteinExistence type="predicted"/>
<comment type="caution">
    <text evidence="1">The sequence shown here is derived from an EMBL/GenBank/DDBJ whole genome shotgun (WGS) entry which is preliminary data.</text>
</comment>
<evidence type="ECO:0000313" key="2">
    <source>
        <dbReference type="Proteomes" id="UP001608902"/>
    </source>
</evidence>
<keyword evidence="2" id="KW-1185">Reference proteome</keyword>
<sequence>MLLFEVVISTKRGRAGVTGDIAKEGTQPMVSSSTVIPDVGAHAAKVKIHEDDFDKFMERLRSEHDRRLKDVSRLKCKYLRTDLARGDYRLESLLETVSDRIEFNADSELFRVI</sequence>
<gene>
    <name evidence="1" type="ORF">AB6A40_011387</name>
</gene>
<protein>
    <submittedName>
        <fullName evidence="1">Uncharacterized protein</fullName>
    </submittedName>
</protein>
<dbReference type="Proteomes" id="UP001608902">
    <property type="component" value="Unassembled WGS sequence"/>
</dbReference>
<evidence type="ECO:0000313" key="1">
    <source>
        <dbReference type="EMBL" id="MFH4984678.1"/>
    </source>
</evidence>
<dbReference type="AlphaFoldDB" id="A0ABD6EY40"/>
<dbReference type="EMBL" id="JBGFUD010020051">
    <property type="protein sequence ID" value="MFH4984678.1"/>
    <property type="molecule type" value="Genomic_DNA"/>
</dbReference>